<feature type="transmembrane region" description="Helical" evidence="12">
    <location>
        <begin position="190"/>
        <end position="212"/>
    </location>
</feature>
<evidence type="ECO:0000256" key="7">
    <source>
        <dbReference type="ARBA" id="ARBA00022833"/>
    </source>
</evidence>
<organism evidence="14 15">
    <name type="scientific">Inmirania thermothiophila</name>
    <dbReference type="NCBI Taxonomy" id="1750597"/>
    <lineage>
        <taxon>Bacteria</taxon>
        <taxon>Pseudomonadati</taxon>
        <taxon>Pseudomonadota</taxon>
        <taxon>Gammaproteobacteria</taxon>
        <taxon>Chromatiales</taxon>
        <taxon>Ectothiorhodospiraceae</taxon>
        <taxon>Inmirania</taxon>
    </lineage>
</organism>
<evidence type="ECO:0000256" key="4">
    <source>
        <dbReference type="ARBA" id="ARBA00022692"/>
    </source>
</evidence>
<evidence type="ECO:0000256" key="9">
    <source>
        <dbReference type="ARBA" id="ARBA00023049"/>
    </source>
</evidence>
<accession>A0A3N1Y9T2</accession>
<reference evidence="14 15" key="1">
    <citation type="submission" date="2018-11" db="EMBL/GenBank/DDBJ databases">
        <title>Genomic Encyclopedia of Type Strains, Phase IV (KMG-IV): sequencing the most valuable type-strain genomes for metagenomic binning, comparative biology and taxonomic classification.</title>
        <authorList>
            <person name="Goeker M."/>
        </authorList>
    </citation>
    <scope>NUCLEOTIDE SEQUENCE [LARGE SCALE GENOMIC DNA]</scope>
    <source>
        <strain evidence="14 15">DSM 100275</strain>
    </source>
</reference>
<keyword evidence="2" id="KW-1003">Cell membrane</keyword>
<dbReference type="AlphaFoldDB" id="A0A3N1Y9T2"/>
<dbReference type="Gene3D" id="3.30.2010.10">
    <property type="entry name" value="Metalloproteases ('zincins'), catalytic domain"/>
    <property type="match status" value="1"/>
</dbReference>
<evidence type="ECO:0000256" key="8">
    <source>
        <dbReference type="ARBA" id="ARBA00022989"/>
    </source>
</evidence>
<evidence type="ECO:0000256" key="5">
    <source>
        <dbReference type="ARBA" id="ARBA00022723"/>
    </source>
</evidence>
<keyword evidence="4 12" id="KW-0812">Transmembrane</keyword>
<protein>
    <submittedName>
        <fullName evidence="14">Heat shock protein HtpX</fullName>
    </submittedName>
</protein>
<keyword evidence="15" id="KW-1185">Reference proteome</keyword>
<evidence type="ECO:0000256" key="10">
    <source>
        <dbReference type="ARBA" id="ARBA00023136"/>
    </source>
</evidence>
<keyword evidence="14" id="KW-0346">Stress response</keyword>
<evidence type="ECO:0000256" key="3">
    <source>
        <dbReference type="ARBA" id="ARBA00022670"/>
    </source>
</evidence>
<proteinExistence type="inferred from homology"/>
<dbReference type="RefSeq" id="WP_123399099.1">
    <property type="nucleotide sequence ID" value="NZ_RJVI01000001.1"/>
</dbReference>
<evidence type="ECO:0000313" key="15">
    <source>
        <dbReference type="Proteomes" id="UP000276634"/>
    </source>
</evidence>
<evidence type="ECO:0000256" key="12">
    <source>
        <dbReference type="SAM" id="Phobius"/>
    </source>
</evidence>
<dbReference type="InterPro" id="IPR001915">
    <property type="entry name" value="Peptidase_M48"/>
</dbReference>
<dbReference type="GO" id="GO:0004222">
    <property type="term" value="F:metalloendopeptidase activity"/>
    <property type="evidence" value="ECO:0007669"/>
    <property type="project" value="InterPro"/>
</dbReference>
<evidence type="ECO:0000256" key="1">
    <source>
        <dbReference type="ARBA" id="ARBA00004651"/>
    </source>
</evidence>
<dbReference type="GO" id="GO:0005886">
    <property type="term" value="C:plasma membrane"/>
    <property type="evidence" value="ECO:0007669"/>
    <property type="project" value="UniProtKB-SubCell"/>
</dbReference>
<feature type="transmembrane region" description="Helical" evidence="12">
    <location>
        <begin position="42"/>
        <end position="65"/>
    </location>
</feature>
<keyword evidence="6 11" id="KW-0378">Hydrolase</keyword>
<evidence type="ECO:0000256" key="11">
    <source>
        <dbReference type="RuleBase" id="RU003983"/>
    </source>
</evidence>
<evidence type="ECO:0000256" key="6">
    <source>
        <dbReference type="ARBA" id="ARBA00022801"/>
    </source>
</evidence>
<dbReference type="CDD" id="cd07339">
    <property type="entry name" value="M48B_HtpX_like"/>
    <property type="match status" value="1"/>
</dbReference>
<feature type="transmembrane region" description="Helical" evidence="12">
    <location>
        <begin position="164"/>
        <end position="184"/>
    </location>
</feature>
<evidence type="ECO:0000259" key="13">
    <source>
        <dbReference type="Pfam" id="PF01435"/>
    </source>
</evidence>
<feature type="transmembrane region" description="Helical" evidence="12">
    <location>
        <begin position="12"/>
        <end position="36"/>
    </location>
</feature>
<dbReference type="EMBL" id="RJVI01000001">
    <property type="protein sequence ID" value="ROR34157.1"/>
    <property type="molecule type" value="Genomic_DNA"/>
</dbReference>
<evidence type="ECO:0000313" key="14">
    <source>
        <dbReference type="EMBL" id="ROR34157.1"/>
    </source>
</evidence>
<gene>
    <name evidence="14" type="ORF">EDC57_0052</name>
</gene>
<comment type="caution">
    <text evidence="14">The sequence shown here is derived from an EMBL/GenBank/DDBJ whole genome shotgun (WGS) entry which is preliminary data.</text>
</comment>
<keyword evidence="8 12" id="KW-1133">Transmembrane helix</keyword>
<keyword evidence="7 11" id="KW-0862">Zinc</keyword>
<keyword evidence="5" id="KW-0479">Metal-binding</keyword>
<dbReference type="Pfam" id="PF01435">
    <property type="entry name" value="Peptidase_M48"/>
    <property type="match status" value="1"/>
</dbReference>
<dbReference type="GO" id="GO:0006508">
    <property type="term" value="P:proteolysis"/>
    <property type="evidence" value="ECO:0007669"/>
    <property type="project" value="UniProtKB-KW"/>
</dbReference>
<dbReference type="GO" id="GO:0046872">
    <property type="term" value="F:metal ion binding"/>
    <property type="evidence" value="ECO:0007669"/>
    <property type="project" value="UniProtKB-KW"/>
</dbReference>
<dbReference type="Proteomes" id="UP000276634">
    <property type="component" value="Unassembled WGS sequence"/>
</dbReference>
<dbReference type="PANTHER" id="PTHR43221">
    <property type="entry name" value="PROTEASE HTPX"/>
    <property type="match status" value="1"/>
</dbReference>
<comment type="subcellular location">
    <subcellularLocation>
        <location evidence="1">Cell membrane</location>
        <topology evidence="1">Multi-pass membrane protein</topology>
    </subcellularLocation>
</comment>
<dbReference type="PANTHER" id="PTHR43221:SF1">
    <property type="entry name" value="PROTEASE HTPX"/>
    <property type="match status" value="1"/>
</dbReference>
<sequence>MLDPQRLRLHRLRNLVHSALLLGGMALLAAALGWVLGGREGVVWTALSVLAVLLLGGQVSPLLVLRLYGARPLSPAEAPALYRILEILAARAGLPAVPTLHWVPSPVMNAFAVGRPEQAAVAVTDGLLARLTLREVAGVLAHEVSHIRHNDLWIMGLADVVSRLTSSLSFLGQLLVLLNLPVWLLTGGGLPWAALLLLVLAPTVSALLQLALSRTREYEADLGAVRLTGDPQGLASALAKLERYQRGWMERLFLPGRGLPDPSLLRTHPPTEERIRRILSVAARPVDWGLDPGTRPVLRLPAVAVRPPRWRIGGLWW</sequence>
<keyword evidence="3 11" id="KW-0645">Protease</keyword>
<dbReference type="OrthoDB" id="15218at2"/>
<keyword evidence="9 11" id="KW-0482">Metalloprotease</keyword>
<comment type="similarity">
    <text evidence="11">Belongs to the peptidase M48 family.</text>
</comment>
<comment type="cofactor">
    <cofactor evidence="11">
        <name>Zn(2+)</name>
        <dbReference type="ChEBI" id="CHEBI:29105"/>
    </cofactor>
    <text evidence="11">Binds 1 zinc ion per subunit.</text>
</comment>
<dbReference type="InterPro" id="IPR050083">
    <property type="entry name" value="HtpX_protease"/>
</dbReference>
<feature type="domain" description="Peptidase M48" evidence="13">
    <location>
        <begin position="76"/>
        <end position="280"/>
    </location>
</feature>
<name>A0A3N1Y9T2_9GAMM</name>
<evidence type="ECO:0000256" key="2">
    <source>
        <dbReference type="ARBA" id="ARBA00022475"/>
    </source>
</evidence>
<keyword evidence="10 12" id="KW-0472">Membrane</keyword>